<name>A0ACC3AZ39_9EURO</name>
<gene>
    <name evidence="1" type="ORF">N8T08_006970</name>
</gene>
<evidence type="ECO:0000313" key="1">
    <source>
        <dbReference type="EMBL" id="KAK1143086.1"/>
    </source>
</evidence>
<dbReference type="EMBL" id="JAOPJF010000043">
    <property type="protein sequence ID" value="KAK1143086.1"/>
    <property type="molecule type" value="Genomic_DNA"/>
</dbReference>
<dbReference type="Proteomes" id="UP001177260">
    <property type="component" value="Unassembled WGS sequence"/>
</dbReference>
<comment type="caution">
    <text evidence="1">The sequence shown here is derived from an EMBL/GenBank/DDBJ whole genome shotgun (WGS) entry which is preliminary data.</text>
</comment>
<protein>
    <submittedName>
        <fullName evidence="1">Uncharacterized protein</fullName>
    </submittedName>
</protein>
<accession>A0ACC3AZ39</accession>
<keyword evidence="2" id="KW-1185">Reference proteome</keyword>
<proteinExistence type="predicted"/>
<reference evidence="1 2" key="1">
    <citation type="journal article" date="2023" name="ACS Omega">
        <title>Identification of the Neoaspergillic Acid Biosynthesis Gene Cluster by Establishing an In Vitro CRISPR-Ribonucleoprotein Genetic System in Aspergillus melleus.</title>
        <authorList>
            <person name="Yuan B."/>
            <person name="Grau M.F."/>
            <person name="Murata R.M."/>
            <person name="Torok T."/>
            <person name="Venkateswaran K."/>
            <person name="Stajich J.E."/>
            <person name="Wang C.C.C."/>
        </authorList>
    </citation>
    <scope>NUCLEOTIDE SEQUENCE [LARGE SCALE GENOMIC DNA]</scope>
    <source>
        <strain evidence="1 2">IMV 1140</strain>
    </source>
</reference>
<sequence>MAEEESRPLLDEDYNPPPLPQPASADTSFPSGRVDISRPFKLSSESTPLLHRRDDEPWNYGGVEARRSSSSEDRDASSDGNLKPRRRRLGWPLLCIVLTLTAILAILIFAFVAPAVVKQYVKEAAVFHPTNVSIESATDDGVQTKVQGEIVLEADRVQRSSVRNLGRFVTWIGREVETGESDVRVYLPEYGNILVGTASIPSIKVNIQNGHVNHVGFLAELVAGDIKGIRAVAMDWIEGRLGRLRVNGKTTIKLRSGVLDLGEQTLMESFVFEGDDFPQLPTVNISEFNVHDADPLQGKGAMEIDVSVASLIDSPFALRIPPLGFNVLVPNCSPDDPYISVADVSTKEFPIIPGQMSSFDVVGIVRGLSDELTNTCPGKNHSPLDFLVKSYIRGLRTTVYVRGAETPTLGTPEWMVDILKSVTVPLSFTGHALDNLVRNFTMSDVHFALPNPLADPDSPESQPRVSALLKVLIGLPKQLDLQMDVPRVRALADVYYHGNKLGVLRLPKWQPANSTIVEGKDSPNLLVEFAMKNAPLDVTDEDILTDVLQALIFEGEPVQLTVAANVDAEVATGLGKFAIRGIPAEGEVNVKPPYGGTIDQLKPQIESLALGPTTESSFVVNTKINVTNPSPYSASVPFVDLLLVYNTTRVAHVTARDLTIVPGVNSGLPVDLKWSPLELDGLAGRDAGRELMSQYISGSNTTVTVQSYNGTIPSLPQLGKALSKLKFDVQIPRVPVRRAPGKEPDDDQGPSFIQDGTLHLWSSTAEFTLSSPLPNTTIEITSIEAKAFYEHDEEVGSIDYYRPFEVPPGLSQTPRIPVNLDLDGIGYDALKKALGGSLALDAVAKVGVQVRNYSDIVIYHGKGIKSRVRI</sequence>
<organism evidence="1 2">
    <name type="scientific">Aspergillus melleus</name>
    <dbReference type="NCBI Taxonomy" id="138277"/>
    <lineage>
        <taxon>Eukaryota</taxon>
        <taxon>Fungi</taxon>
        <taxon>Dikarya</taxon>
        <taxon>Ascomycota</taxon>
        <taxon>Pezizomycotina</taxon>
        <taxon>Eurotiomycetes</taxon>
        <taxon>Eurotiomycetidae</taxon>
        <taxon>Eurotiales</taxon>
        <taxon>Aspergillaceae</taxon>
        <taxon>Aspergillus</taxon>
        <taxon>Aspergillus subgen. Circumdati</taxon>
    </lineage>
</organism>
<evidence type="ECO:0000313" key="2">
    <source>
        <dbReference type="Proteomes" id="UP001177260"/>
    </source>
</evidence>